<dbReference type="VEuPathDB" id="VectorBase:ISCP_026498"/>
<dbReference type="HOGENOM" id="CLU_1241331_0_0_1"/>
<dbReference type="PANTHER" id="PTHR10283:SF82">
    <property type="entry name" value="SOLUTE CARRIER FAMILY 13 MEMBER 2"/>
    <property type="match status" value="1"/>
</dbReference>
<dbReference type="InParanoid" id="B7PF66"/>
<keyword evidence="2 6" id="KW-0812">Transmembrane</keyword>
<dbReference type="GO" id="GO:0016020">
    <property type="term" value="C:membrane"/>
    <property type="evidence" value="ECO:0007669"/>
    <property type="project" value="UniProtKB-SubCell"/>
</dbReference>
<reference evidence="8" key="2">
    <citation type="submission" date="2020-05" db="UniProtKB">
        <authorList>
            <consortium name="EnsemblMetazoa"/>
        </authorList>
    </citation>
    <scope>IDENTIFICATION</scope>
    <source>
        <strain evidence="8">wikel</strain>
    </source>
</reference>
<sequence>MSTRVNRLLPICLQNAKCAYCLLIPLLLYATNAAPKPVAALLYIVNLPLLGLMSAELVASQYLCTDVLLLVLLLFLLVTMTTWTKLVPRLTYTICARYGLRRRRIFLLSCSGTFIGAMLLSDTLVSVPVLFLVDRVFSTLYNQNLDAASGTSCTPKPDSISVAEDQEIAIIQRRIRSQTSPFVVTTRENSTAPQAVLSGGPEKQATEENKGRENLNSGKFPEI</sequence>
<evidence type="ECO:0000256" key="5">
    <source>
        <dbReference type="SAM" id="MobiDB-lite"/>
    </source>
</evidence>
<dbReference type="OrthoDB" id="6512540at2759"/>
<dbReference type="EMBL" id="ABJB010522559">
    <property type="status" value="NOT_ANNOTATED_CDS"/>
    <property type="molecule type" value="Genomic_DNA"/>
</dbReference>
<dbReference type="EnsemblMetazoa" id="ISCW003628-RA">
    <property type="protein sequence ID" value="ISCW003628-PA"/>
    <property type="gene ID" value="ISCW003628"/>
</dbReference>
<feature type="transmembrane region" description="Helical" evidence="6">
    <location>
        <begin position="105"/>
        <end position="133"/>
    </location>
</feature>
<evidence type="ECO:0000313" key="8">
    <source>
        <dbReference type="EnsemblMetazoa" id="ISCW003628-PA"/>
    </source>
</evidence>
<feature type="compositionally biased region" description="Basic and acidic residues" evidence="5">
    <location>
        <begin position="204"/>
        <end position="213"/>
    </location>
</feature>
<evidence type="ECO:0000256" key="1">
    <source>
        <dbReference type="ARBA" id="ARBA00004141"/>
    </source>
</evidence>
<dbReference type="VEuPathDB" id="VectorBase:ISCI003628"/>
<evidence type="ECO:0000313" key="7">
    <source>
        <dbReference type="EMBL" id="EEC05238.1"/>
    </source>
</evidence>
<name>B7PF66_IXOSC</name>
<dbReference type="PANTHER" id="PTHR10283">
    <property type="entry name" value="SOLUTE CARRIER FAMILY 13 MEMBER"/>
    <property type="match status" value="1"/>
</dbReference>
<protein>
    <submittedName>
        <fullName evidence="7 8">Uncharacterized protein</fullName>
    </submittedName>
</protein>
<gene>
    <name evidence="7" type="ORF">IscW_ISCW003628</name>
</gene>
<evidence type="ECO:0000256" key="2">
    <source>
        <dbReference type="ARBA" id="ARBA00022692"/>
    </source>
</evidence>
<feature type="region of interest" description="Disordered" evidence="5">
    <location>
        <begin position="186"/>
        <end position="223"/>
    </location>
</feature>
<dbReference type="EMBL" id="DS699707">
    <property type="protein sequence ID" value="EEC05238.1"/>
    <property type="molecule type" value="Genomic_DNA"/>
</dbReference>
<dbReference type="EMBL" id="ABJB010947368">
    <property type="status" value="NOT_ANNOTATED_CDS"/>
    <property type="molecule type" value="Genomic_DNA"/>
</dbReference>
<organism>
    <name type="scientific">Ixodes scapularis</name>
    <name type="common">Black-legged tick</name>
    <name type="synonym">Deer tick</name>
    <dbReference type="NCBI Taxonomy" id="6945"/>
    <lineage>
        <taxon>Eukaryota</taxon>
        <taxon>Metazoa</taxon>
        <taxon>Ecdysozoa</taxon>
        <taxon>Arthropoda</taxon>
        <taxon>Chelicerata</taxon>
        <taxon>Arachnida</taxon>
        <taxon>Acari</taxon>
        <taxon>Parasitiformes</taxon>
        <taxon>Ixodida</taxon>
        <taxon>Ixodoidea</taxon>
        <taxon>Ixodidae</taxon>
        <taxon>Ixodinae</taxon>
        <taxon>Ixodes</taxon>
    </lineage>
</organism>
<dbReference type="AlphaFoldDB" id="B7PF66"/>
<dbReference type="VEuPathDB" id="VectorBase:ISCW003628"/>
<feature type="transmembrane region" description="Helical" evidence="6">
    <location>
        <begin position="57"/>
        <end position="84"/>
    </location>
</feature>
<accession>B7PF66</accession>
<dbReference type="GO" id="GO:0022857">
    <property type="term" value="F:transmembrane transporter activity"/>
    <property type="evidence" value="ECO:0007669"/>
    <property type="project" value="UniProtKB-ARBA"/>
</dbReference>
<reference evidence="7 9" key="1">
    <citation type="submission" date="2008-03" db="EMBL/GenBank/DDBJ databases">
        <title>Annotation of Ixodes scapularis.</title>
        <authorList>
            <consortium name="Ixodes scapularis Genome Project Consortium"/>
            <person name="Caler E."/>
            <person name="Hannick L.I."/>
            <person name="Bidwell S."/>
            <person name="Joardar V."/>
            <person name="Thiagarajan M."/>
            <person name="Amedeo P."/>
            <person name="Galinsky K.J."/>
            <person name="Schobel S."/>
            <person name="Inman J."/>
            <person name="Hostetler J."/>
            <person name="Miller J."/>
            <person name="Hammond M."/>
            <person name="Megy K."/>
            <person name="Lawson D."/>
            <person name="Kodira C."/>
            <person name="Sutton G."/>
            <person name="Meyer J."/>
            <person name="Hill C.A."/>
            <person name="Birren B."/>
            <person name="Nene V."/>
            <person name="Collins F."/>
            <person name="Alarcon-Chaidez F."/>
            <person name="Wikel S."/>
            <person name="Strausberg R."/>
        </authorList>
    </citation>
    <scope>NUCLEOTIDE SEQUENCE [LARGE SCALE GENOMIC DNA]</scope>
    <source>
        <strain evidence="9">Wikel</strain>
        <strain evidence="7">Wikel colony</strain>
    </source>
</reference>
<keyword evidence="4 6" id="KW-0472">Membrane</keyword>
<evidence type="ECO:0000313" key="9">
    <source>
        <dbReference type="Proteomes" id="UP000001555"/>
    </source>
</evidence>
<evidence type="ECO:0000256" key="3">
    <source>
        <dbReference type="ARBA" id="ARBA00022989"/>
    </source>
</evidence>
<evidence type="ECO:0000256" key="6">
    <source>
        <dbReference type="SAM" id="Phobius"/>
    </source>
</evidence>
<dbReference type="Proteomes" id="UP000001555">
    <property type="component" value="Unassembled WGS sequence"/>
</dbReference>
<comment type="subcellular location">
    <subcellularLocation>
        <location evidence="1">Membrane</location>
        <topology evidence="1">Multi-pass membrane protein</topology>
    </subcellularLocation>
</comment>
<dbReference type="PaxDb" id="6945-B7PF66"/>
<keyword evidence="3 6" id="KW-1133">Transmembrane helix</keyword>
<evidence type="ECO:0000256" key="4">
    <source>
        <dbReference type="ARBA" id="ARBA00023136"/>
    </source>
</evidence>
<keyword evidence="9" id="KW-1185">Reference proteome</keyword>
<proteinExistence type="predicted"/>